<keyword evidence="3" id="KW-1185">Reference proteome</keyword>
<gene>
    <name evidence="2" type="ORF">EYF80_018687</name>
</gene>
<evidence type="ECO:0000313" key="2">
    <source>
        <dbReference type="EMBL" id="TNN71026.1"/>
    </source>
</evidence>
<name>A0A4Z2HZ09_9TELE</name>
<feature type="region of interest" description="Disordered" evidence="1">
    <location>
        <begin position="28"/>
        <end position="47"/>
    </location>
</feature>
<proteinExistence type="predicted"/>
<dbReference type="AlphaFoldDB" id="A0A4Z2HZ09"/>
<evidence type="ECO:0000256" key="1">
    <source>
        <dbReference type="SAM" id="MobiDB-lite"/>
    </source>
</evidence>
<organism evidence="2 3">
    <name type="scientific">Liparis tanakae</name>
    <name type="common">Tanaka's snailfish</name>
    <dbReference type="NCBI Taxonomy" id="230148"/>
    <lineage>
        <taxon>Eukaryota</taxon>
        <taxon>Metazoa</taxon>
        <taxon>Chordata</taxon>
        <taxon>Craniata</taxon>
        <taxon>Vertebrata</taxon>
        <taxon>Euteleostomi</taxon>
        <taxon>Actinopterygii</taxon>
        <taxon>Neopterygii</taxon>
        <taxon>Teleostei</taxon>
        <taxon>Neoteleostei</taxon>
        <taxon>Acanthomorphata</taxon>
        <taxon>Eupercaria</taxon>
        <taxon>Perciformes</taxon>
        <taxon>Cottioidei</taxon>
        <taxon>Cottales</taxon>
        <taxon>Liparidae</taxon>
        <taxon>Liparis</taxon>
    </lineage>
</organism>
<dbReference type="EMBL" id="SRLO01000155">
    <property type="protein sequence ID" value="TNN71026.1"/>
    <property type="molecule type" value="Genomic_DNA"/>
</dbReference>
<accession>A0A4Z2HZ09</accession>
<dbReference type="Proteomes" id="UP000314294">
    <property type="component" value="Unassembled WGS sequence"/>
</dbReference>
<protein>
    <submittedName>
        <fullName evidence="2">Uncharacterized protein</fullName>
    </submittedName>
</protein>
<comment type="caution">
    <text evidence="2">The sequence shown here is derived from an EMBL/GenBank/DDBJ whole genome shotgun (WGS) entry which is preliminary data.</text>
</comment>
<reference evidence="2 3" key="1">
    <citation type="submission" date="2019-03" db="EMBL/GenBank/DDBJ databases">
        <title>First draft genome of Liparis tanakae, snailfish: a comprehensive survey of snailfish specific genes.</title>
        <authorList>
            <person name="Kim W."/>
            <person name="Song I."/>
            <person name="Jeong J.-H."/>
            <person name="Kim D."/>
            <person name="Kim S."/>
            <person name="Ryu S."/>
            <person name="Song J.Y."/>
            <person name="Lee S.K."/>
        </authorList>
    </citation>
    <scope>NUCLEOTIDE SEQUENCE [LARGE SCALE GENOMIC DNA]</scope>
    <source>
        <tissue evidence="2">Muscle</tissue>
    </source>
</reference>
<sequence length="74" mass="7800">MTRHATSKFCFSLPIILRAKGGGGQYHHGGNLGAGTGKRNQKDHFSPPIDLLGQAVEAEAALHGATVKPNHINT</sequence>
<evidence type="ECO:0000313" key="3">
    <source>
        <dbReference type="Proteomes" id="UP000314294"/>
    </source>
</evidence>